<feature type="transmembrane region" description="Helical" evidence="2">
    <location>
        <begin position="98"/>
        <end position="115"/>
    </location>
</feature>
<organism evidence="4 5">
    <name type="scientific">Tepidiforma thermophila (strain KCTC 52669 / CGMCC 1.13589 / G233)</name>
    <dbReference type="NCBI Taxonomy" id="2761530"/>
    <lineage>
        <taxon>Bacteria</taxon>
        <taxon>Bacillati</taxon>
        <taxon>Chloroflexota</taxon>
        <taxon>Tepidiformia</taxon>
        <taxon>Tepidiformales</taxon>
        <taxon>Tepidiformaceae</taxon>
        <taxon>Tepidiforma</taxon>
    </lineage>
</organism>
<evidence type="ECO:0000259" key="3">
    <source>
        <dbReference type="Pfam" id="PF01478"/>
    </source>
</evidence>
<dbReference type="Pfam" id="PF01478">
    <property type="entry name" value="Peptidase_A24"/>
    <property type="match status" value="1"/>
</dbReference>
<reference evidence="4 5" key="1">
    <citation type="submission" date="2017-09" db="EMBL/GenBank/DDBJ databases">
        <title>Sequencing the genomes of two abundant thermophiles in Great Basin hot springs: Thermocrinis jamiesonii and novel Chloroflexi Thermoflexus hugenholtzii.</title>
        <authorList>
            <person name="Hedlund B."/>
        </authorList>
    </citation>
    <scope>NUCLEOTIDE SEQUENCE [LARGE SCALE GENOMIC DNA]</scope>
    <source>
        <strain evidence="4 5">G233</strain>
    </source>
</reference>
<sequence>MDWLPQLAAGLAGAVAGFWFPAVQHRCYREPRFRKDPAVGGRLLALRAFTIPAGALVAALAFRPGSPGGFQQFLTAGFCLLLVAVSSTDFDRRRIPNLLVYPGILAALAAAPLWQDRSTWDVLLGGAAGLGAAALLLLLGGLAGAAARSRETAFGIGDAKLILLIGLLTAWPAVMTALLIGILLAGVVAAVLILLRGRGATYSYGPYLAAGAVIVLLWFDRFG</sequence>
<dbReference type="GO" id="GO:0005886">
    <property type="term" value="C:plasma membrane"/>
    <property type="evidence" value="ECO:0007669"/>
    <property type="project" value="TreeGrafter"/>
</dbReference>
<dbReference type="RefSeq" id="WP_098503731.1">
    <property type="nucleotide sequence ID" value="NZ_PDJQ01000001.1"/>
</dbReference>
<name>A0A2A9HHR2_TEPT2</name>
<keyword evidence="2" id="KW-1133">Transmembrane helix</keyword>
<evidence type="ECO:0000256" key="2">
    <source>
        <dbReference type="SAM" id="Phobius"/>
    </source>
</evidence>
<dbReference type="EMBL" id="PDJQ01000001">
    <property type="protein sequence ID" value="PFG74339.1"/>
    <property type="molecule type" value="Genomic_DNA"/>
</dbReference>
<evidence type="ECO:0000313" key="4">
    <source>
        <dbReference type="EMBL" id="PFG74339.1"/>
    </source>
</evidence>
<keyword evidence="2" id="KW-0472">Membrane</keyword>
<dbReference type="InterPro" id="IPR050882">
    <property type="entry name" value="Prepilin_peptidase/N-MTase"/>
</dbReference>
<comment type="similarity">
    <text evidence="1">Belongs to the peptidase A24 family.</text>
</comment>
<accession>A0A2A9HHR2</accession>
<feature type="domain" description="Prepilin type IV endopeptidase peptidase" evidence="3">
    <location>
        <begin position="78"/>
        <end position="189"/>
    </location>
</feature>
<proteinExistence type="inferred from homology"/>
<protein>
    <submittedName>
        <fullName evidence="4">Type IV leader peptidase family protein</fullName>
    </submittedName>
</protein>
<dbReference type="Proteomes" id="UP000223071">
    <property type="component" value="Unassembled WGS sequence"/>
</dbReference>
<feature type="transmembrane region" description="Helical" evidence="2">
    <location>
        <begin position="127"/>
        <end position="149"/>
    </location>
</feature>
<comment type="caution">
    <text evidence="4">The sequence shown here is derived from an EMBL/GenBank/DDBJ whole genome shotgun (WGS) entry which is preliminary data.</text>
</comment>
<dbReference type="GO" id="GO:0006465">
    <property type="term" value="P:signal peptide processing"/>
    <property type="evidence" value="ECO:0007669"/>
    <property type="project" value="TreeGrafter"/>
</dbReference>
<dbReference type="PANTHER" id="PTHR30487:SF0">
    <property type="entry name" value="PREPILIN LEADER PEPTIDASE_N-METHYLTRANSFERASE-RELATED"/>
    <property type="match status" value="1"/>
</dbReference>
<evidence type="ECO:0000256" key="1">
    <source>
        <dbReference type="ARBA" id="ARBA00005801"/>
    </source>
</evidence>
<keyword evidence="2" id="KW-0812">Transmembrane</keyword>
<dbReference type="PANTHER" id="PTHR30487">
    <property type="entry name" value="TYPE 4 PREPILIN-LIKE PROTEINS LEADER PEPTIDE-PROCESSING ENZYME"/>
    <property type="match status" value="1"/>
</dbReference>
<feature type="transmembrane region" description="Helical" evidence="2">
    <location>
        <begin position="161"/>
        <end position="194"/>
    </location>
</feature>
<feature type="transmembrane region" description="Helical" evidence="2">
    <location>
        <begin position="68"/>
        <end position="86"/>
    </location>
</feature>
<feature type="transmembrane region" description="Helical" evidence="2">
    <location>
        <begin position="44"/>
        <end position="62"/>
    </location>
</feature>
<dbReference type="Gene3D" id="1.20.120.1220">
    <property type="match status" value="1"/>
</dbReference>
<keyword evidence="5" id="KW-1185">Reference proteome</keyword>
<feature type="transmembrane region" description="Helical" evidence="2">
    <location>
        <begin position="200"/>
        <end position="219"/>
    </location>
</feature>
<feature type="transmembrane region" description="Helical" evidence="2">
    <location>
        <begin position="6"/>
        <end position="23"/>
    </location>
</feature>
<dbReference type="GO" id="GO:0004190">
    <property type="term" value="F:aspartic-type endopeptidase activity"/>
    <property type="evidence" value="ECO:0007669"/>
    <property type="project" value="InterPro"/>
</dbReference>
<dbReference type="AlphaFoldDB" id="A0A2A9HHR2"/>
<evidence type="ECO:0000313" key="5">
    <source>
        <dbReference type="Proteomes" id="UP000223071"/>
    </source>
</evidence>
<gene>
    <name evidence="4" type="ORF">A9A59_1558</name>
</gene>
<dbReference type="InterPro" id="IPR000045">
    <property type="entry name" value="Prepilin_IV_endopep_pep"/>
</dbReference>